<dbReference type="InterPro" id="IPR048279">
    <property type="entry name" value="MdtK-like"/>
</dbReference>
<evidence type="ECO:0000256" key="6">
    <source>
        <dbReference type="ARBA" id="ARBA00023136"/>
    </source>
</evidence>
<feature type="transmembrane region" description="Helical" evidence="7">
    <location>
        <begin position="376"/>
        <end position="399"/>
    </location>
</feature>
<comment type="subcellular location">
    <subcellularLocation>
        <location evidence="1">Cell membrane</location>
        <topology evidence="1">Multi-pass membrane protein</topology>
    </subcellularLocation>
</comment>
<evidence type="ECO:0000256" key="1">
    <source>
        <dbReference type="ARBA" id="ARBA00004651"/>
    </source>
</evidence>
<proteinExistence type="predicted"/>
<keyword evidence="3" id="KW-1003">Cell membrane</keyword>
<name>A0ABV1E1Z4_9FIRM</name>
<keyword evidence="2" id="KW-0813">Transport</keyword>
<dbReference type="Pfam" id="PF01554">
    <property type="entry name" value="MatE"/>
    <property type="match status" value="2"/>
</dbReference>
<feature type="transmembrane region" description="Helical" evidence="7">
    <location>
        <begin position="227"/>
        <end position="248"/>
    </location>
</feature>
<evidence type="ECO:0000256" key="3">
    <source>
        <dbReference type="ARBA" id="ARBA00022475"/>
    </source>
</evidence>
<feature type="transmembrane region" description="Helical" evidence="7">
    <location>
        <begin position="254"/>
        <end position="278"/>
    </location>
</feature>
<evidence type="ECO:0000256" key="4">
    <source>
        <dbReference type="ARBA" id="ARBA00022692"/>
    </source>
</evidence>
<keyword evidence="4 7" id="KW-0812">Transmembrane</keyword>
<feature type="transmembrane region" description="Helical" evidence="7">
    <location>
        <begin position="181"/>
        <end position="206"/>
    </location>
</feature>
<dbReference type="RefSeq" id="WP_349220363.1">
    <property type="nucleotide sequence ID" value="NZ_JBBMFD010000022.1"/>
</dbReference>
<dbReference type="InterPro" id="IPR002528">
    <property type="entry name" value="MATE_fam"/>
</dbReference>
<dbReference type="InterPro" id="IPR051327">
    <property type="entry name" value="MATE_MepA_subfamily"/>
</dbReference>
<evidence type="ECO:0000256" key="5">
    <source>
        <dbReference type="ARBA" id="ARBA00022989"/>
    </source>
</evidence>
<evidence type="ECO:0000313" key="8">
    <source>
        <dbReference type="EMBL" id="MEQ2441325.1"/>
    </source>
</evidence>
<feature type="transmembrane region" description="Helical" evidence="7">
    <location>
        <begin position="155"/>
        <end position="175"/>
    </location>
</feature>
<feature type="transmembrane region" description="Helical" evidence="7">
    <location>
        <begin position="131"/>
        <end position="148"/>
    </location>
</feature>
<accession>A0ABV1E1Z4</accession>
<comment type="caution">
    <text evidence="8">The sequence shown here is derived from an EMBL/GenBank/DDBJ whole genome shotgun (WGS) entry which is preliminary data.</text>
</comment>
<sequence>MRFSKEFFRYVLPSMLAFALSGIYAIADGFFVGNALGDNALAAINIAYPMTALLQAAGTGVGLGGAIEYAICMGAKDQVRGKQYFGMSLLVLLGTGALFTLVLLLCAPGLLTLFGASGEIHALGLEYIHCIAYGALFQVLATGLVPFIRNMGGSVTAMAAMMAGFVTNIALDYLFVWKLPFGMTGAAAATVTGQGVTFLVCLLFFLMKKEKPLLRFEGKGWTLFSTLLKAGISPFGLTFSPNLTLIFVNKSAVLFGGALAVTCYAPISYISAVVMLLLQGVSDGSQPLLSRSFGEGNAAKTMAVRRLAYGFSFLVGLVCMGVLFFCRNEAAALFGASRQVTQMVADVLPIFIWGYLCISVSRVTTAYFYATNQHALAAVLIYGEPVFLGLSLLLVPPLLGITGTWLSVLFSQVFAMGLSLLFILLERKRSRHATKSDSH</sequence>
<feature type="transmembrane region" description="Helical" evidence="7">
    <location>
        <begin position="7"/>
        <end position="26"/>
    </location>
</feature>
<dbReference type="PANTHER" id="PTHR43823">
    <property type="entry name" value="SPORULATION PROTEIN YKVU"/>
    <property type="match status" value="1"/>
</dbReference>
<dbReference type="PANTHER" id="PTHR43823:SF3">
    <property type="entry name" value="MULTIDRUG EXPORT PROTEIN MEPA"/>
    <property type="match status" value="1"/>
</dbReference>
<dbReference type="EMBL" id="JBBMFD010000022">
    <property type="protein sequence ID" value="MEQ2441325.1"/>
    <property type="molecule type" value="Genomic_DNA"/>
</dbReference>
<dbReference type="Proteomes" id="UP001489509">
    <property type="component" value="Unassembled WGS sequence"/>
</dbReference>
<dbReference type="PIRSF" id="PIRSF006603">
    <property type="entry name" value="DinF"/>
    <property type="match status" value="1"/>
</dbReference>
<feature type="transmembrane region" description="Helical" evidence="7">
    <location>
        <begin position="350"/>
        <end position="369"/>
    </location>
</feature>
<feature type="transmembrane region" description="Helical" evidence="7">
    <location>
        <begin position="307"/>
        <end position="325"/>
    </location>
</feature>
<feature type="transmembrane region" description="Helical" evidence="7">
    <location>
        <begin position="84"/>
        <end position="111"/>
    </location>
</feature>
<organism evidence="8 9">
    <name type="scientific">Solibaculum intestinale</name>
    <dbReference type="NCBI Taxonomy" id="3133165"/>
    <lineage>
        <taxon>Bacteria</taxon>
        <taxon>Bacillati</taxon>
        <taxon>Bacillota</taxon>
        <taxon>Clostridia</taxon>
        <taxon>Eubacteriales</taxon>
        <taxon>Oscillospiraceae</taxon>
        <taxon>Solibaculum</taxon>
    </lineage>
</organism>
<keyword evidence="5 7" id="KW-1133">Transmembrane helix</keyword>
<feature type="transmembrane region" description="Helical" evidence="7">
    <location>
        <begin position="405"/>
        <end position="425"/>
    </location>
</feature>
<feature type="transmembrane region" description="Helical" evidence="7">
    <location>
        <begin position="46"/>
        <end position="72"/>
    </location>
</feature>
<keyword evidence="6 7" id="KW-0472">Membrane</keyword>
<evidence type="ECO:0000256" key="7">
    <source>
        <dbReference type="SAM" id="Phobius"/>
    </source>
</evidence>
<protein>
    <submittedName>
        <fullName evidence="8">MATE family efflux transporter</fullName>
    </submittedName>
</protein>
<evidence type="ECO:0000256" key="2">
    <source>
        <dbReference type="ARBA" id="ARBA00022448"/>
    </source>
</evidence>
<reference evidence="8 9" key="1">
    <citation type="submission" date="2024-03" db="EMBL/GenBank/DDBJ databases">
        <title>Human intestinal bacterial collection.</title>
        <authorList>
            <person name="Pauvert C."/>
            <person name="Hitch T.C.A."/>
            <person name="Clavel T."/>
        </authorList>
    </citation>
    <scope>NUCLEOTIDE SEQUENCE [LARGE SCALE GENOMIC DNA]</scope>
    <source>
        <strain evidence="8 9">CLA-JM-H44</strain>
    </source>
</reference>
<keyword evidence="9" id="KW-1185">Reference proteome</keyword>
<evidence type="ECO:0000313" key="9">
    <source>
        <dbReference type="Proteomes" id="UP001489509"/>
    </source>
</evidence>
<gene>
    <name evidence="8" type="ORF">WMO26_10850</name>
</gene>